<dbReference type="EMBL" id="AQRA01000001">
    <property type="protein sequence ID" value="EZH75521.1"/>
    <property type="molecule type" value="Genomic_DNA"/>
</dbReference>
<accession>A0A023BZP6</accession>
<reference evidence="1 2" key="1">
    <citation type="submission" date="2014-04" db="EMBL/GenBank/DDBJ databases">
        <title>Aquimarina sp. 22II-S11-z7 Genome Sequencing.</title>
        <authorList>
            <person name="Lai Q."/>
        </authorList>
    </citation>
    <scope>NUCLEOTIDE SEQUENCE [LARGE SCALE GENOMIC DNA]</scope>
    <source>
        <strain evidence="1 2">22II-S11-z7</strain>
    </source>
</reference>
<dbReference type="PANTHER" id="PTHR33639">
    <property type="entry name" value="THIOL-DISULFIDE OXIDOREDUCTASE DCC"/>
    <property type="match status" value="1"/>
</dbReference>
<dbReference type="AlphaFoldDB" id="A0A023BZP6"/>
<dbReference type="InterPro" id="IPR007263">
    <property type="entry name" value="DCC1-like"/>
</dbReference>
<dbReference type="Proteomes" id="UP000023541">
    <property type="component" value="Unassembled WGS sequence"/>
</dbReference>
<keyword evidence="2" id="KW-1185">Reference proteome</keyword>
<name>A0A023BZP6_9FLAO</name>
<dbReference type="STRING" id="1317122.ATO12_01695"/>
<organism evidence="1 2">
    <name type="scientific">Aquimarina atlantica</name>
    <dbReference type="NCBI Taxonomy" id="1317122"/>
    <lineage>
        <taxon>Bacteria</taxon>
        <taxon>Pseudomonadati</taxon>
        <taxon>Bacteroidota</taxon>
        <taxon>Flavobacteriia</taxon>
        <taxon>Flavobacteriales</taxon>
        <taxon>Flavobacteriaceae</taxon>
        <taxon>Aquimarina</taxon>
    </lineage>
</organism>
<protein>
    <submittedName>
        <fullName evidence="1">Thiol-disulfide oxidoreductase</fullName>
    </submittedName>
</protein>
<evidence type="ECO:0000313" key="2">
    <source>
        <dbReference type="Proteomes" id="UP000023541"/>
    </source>
</evidence>
<dbReference type="eggNOG" id="COG3011">
    <property type="taxonomic scope" value="Bacteria"/>
</dbReference>
<evidence type="ECO:0000313" key="1">
    <source>
        <dbReference type="EMBL" id="EZH75521.1"/>
    </source>
</evidence>
<dbReference type="GO" id="GO:0015035">
    <property type="term" value="F:protein-disulfide reductase activity"/>
    <property type="evidence" value="ECO:0007669"/>
    <property type="project" value="InterPro"/>
</dbReference>
<gene>
    <name evidence="1" type="ORF">ATO12_01695</name>
</gene>
<comment type="caution">
    <text evidence="1">The sequence shown here is derived from an EMBL/GenBank/DDBJ whole genome shotgun (WGS) entry which is preliminary data.</text>
</comment>
<dbReference type="Pfam" id="PF04134">
    <property type="entry name" value="DCC1-like"/>
    <property type="match status" value="1"/>
</dbReference>
<sequence>MMIEDGKKIILFDGVCNLCNSAVLFTIKRDKNDVFRYAPLQSKIGKRLIAERNIDPKKLDSILLIEPDIAYYYKSTAALHIAKQLSGIYPLLSVFLILPRFFRDWIYDIIAKNRYKWFGKKESCMIPTPELNALFIDQ</sequence>
<proteinExistence type="predicted"/>
<dbReference type="InterPro" id="IPR052927">
    <property type="entry name" value="DCC_oxidoreductase"/>
</dbReference>
<dbReference type="PANTHER" id="PTHR33639:SF2">
    <property type="entry name" value="DUF393 DOMAIN-CONTAINING PROTEIN"/>
    <property type="match status" value="1"/>
</dbReference>